<organism evidence="11 12">
    <name type="scientific">Branchiostoma lanceolatum</name>
    <name type="common">Common lancelet</name>
    <name type="synonym">Amphioxus lanceolatum</name>
    <dbReference type="NCBI Taxonomy" id="7740"/>
    <lineage>
        <taxon>Eukaryota</taxon>
        <taxon>Metazoa</taxon>
        <taxon>Chordata</taxon>
        <taxon>Cephalochordata</taxon>
        <taxon>Leptocardii</taxon>
        <taxon>Amphioxiformes</taxon>
        <taxon>Branchiostomatidae</taxon>
        <taxon>Branchiostoma</taxon>
    </lineage>
</organism>
<dbReference type="AlphaFoldDB" id="A0A8J9ZHA4"/>
<keyword evidence="7 9" id="KW-0472">Membrane</keyword>
<feature type="transmembrane region" description="Helical" evidence="9">
    <location>
        <begin position="317"/>
        <end position="338"/>
    </location>
</feature>
<dbReference type="GO" id="GO:0006506">
    <property type="term" value="P:GPI anchor biosynthetic process"/>
    <property type="evidence" value="ECO:0007669"/>
    <property type="project" value="TreeGrafter"/>
</dbReference>
<evidence type="ECO:0000256" key="1">
    <source>
        <dbReference type="ARBA" id="ARBA00004477"/>
    </source>
</evidence>
<feature type="transmembrane region" description="Helical" evidence="9">
    <location>
        <begin position="344"/>
        <end position="361"/>
    </location>
</feature>
<dbReference type="GO" id="GO:0000026">
    <property type="term" value="F:alpha-1,2-mannosyltransferase activity"/>
    <property type="evidence" value="ECO:0007669"/>
    <property type="project" value="TreeGrafter"/>
</dbReference>
<evidence type="ECO:0000256" key="5">
    <source>
        <dbReference type="ARBA" id="ARBA00022824"/>
    </source>
</evidence>
<dbReference type="PANTHER" id="PTHR22760:SF4">
    <property type="entry name" value="GPI MANNOSYLTRANSFERASE 3"/>
    <property type="match status" value="1"/>
</dbReference>
<feature type="region of interest" description="Disordered" evidence="10">
    <location>
        <begin position="1"/>
        <end position="50"/>
    </location>
</feature>
<comment type="function">
    <text evidence="8">Alpha-1,2-mannosyltransferase that catalyzes the transfer of the third mannose, via an alpha-1,2 bond, from a dolichol-phosphate-mannose (Dol-P-Man) to an alpha-D-Man-(1-&gt;6)-2-PEtn-alpha-D-Man-(1-&gt;4)-alpha-D-GlcN-(1-&gt;6)-(1-radyl,2-acyl-sn-glycero-3-phospho)-2-acyl-inositol intermediate to generate an alpha-D-Man-(1-&gt;2)-alpha-D-Man-(1-&gt;6)-2-PEtn-alpha-D-Man-(1-&gt;4)-alpha-D-GlcN-(1-&gt;6)-(1-radyl,2-acyl-sn-glycero-3-phospho)-2-acyl-inositol (also termed H6) and participates in the nineth step of the glycosylphosphatidylinositol-anchor biosynthesis. May also add the third mannose to an alpha-D-Man-(1-&gt;6)-alpha-D-Man-(1-&gt;4)-alpha-D-GlcN-(1-&gt;6)-(1-radyl,2-acyl-sn-glycero-3-phospho)-2-acyl-inositol (also termed H3) intermediate generating an alpha-D-Man-(1-&gt;2)-alpha-D-Man-(1-&gt;6)-alpha-D-Man-(1-&gt;4)-alpha-D-GlcN-(1-&gt;6)-(1-radyl,2-acyl-sn-glycero-3-phospho)-2-acyl-inositol (also termed H4).</text>
</comment>
<dbReference type="Pfam" id="PF03901">
    <property type="entry name" value="Glyco_transf_22"/>
    <property type="match status" value="1"/>
</dbReference>
<evidence type="ECO:0000313" key="12">
    <source>
        <dbReference type="Proteomes" id="UP000838412"/>
    </source>
</evidence>
<evidence type="ECO:0000256" key="9">
    <source>
        <dbReference type="RuleBase" id="RU363075"/>
    </source>
</evidence>
<comment type="similarity">
    <text evidence="9">Belongs to the glycosyltransferase 22 family.</text>
</comment>
<evidence type="ECO:0000313" key="11">
    <source>
        <dbReference type="EMBL" id="CAH1253053.1"/>
    </source>
</evidence>
<keyword evidence="6 9" id="KW-1133">Transmembrane helix</keyword>
<dbReference type="InterPro" id="IPR005599">
    <property type="entry name" value="GPI_mannosylTrfase"/>
</dbReference>
<evidence type="ECO:0000256" key="6">
    <source>
        <dbReference type="ARBA" id="ARBA00022989"/>
    </source>
</evidence>
<dbReference type="EC" id="2.4.1.-" evidence="9"/>
<protein>
    <recommendedName>
        <fullName evidence="9">Mannosyltransferase</fullName>
        <ecNumber evidence="9">2.4.1.-</ecNumber>
    </recommendedName>
</protein>
<evidence type="ECO:0000256" key="4">
    <source>
        <dbReference type="ARBA" id="ARBA00022692"/>
    </source>
</evidence>
<keyword evidence="2 9" id="KW-0328">Glycosyltransferase</keyword>
<keyword evidence="4 9" id="KW-0812">Transmembrane</keyword>
<dbReference type="GO" id="GO:0005789">
    <property type="term" value="C:endoplasmic reticulum membrane"/>
    <property type="evidence" value="ECO:0007669"/>
    <property type="project" value="UniProtKB-SubCell"/>
</dbReference>
<dbReference type="OrthoDB" id="416834at2759"/>
<comment type="subcellular location">
    <subcellularLocation>
        <location evidence="1 9">Endoplasmic reticulum membrane</location>
        <topology evidence="1 9">Multi-pass membrane protein</topology>
    </subcellularLocation>
</comment>
<dbReference type="EMBL" id="OV696687">
    <property type="protein sequence ID" value="CAH1253053.1"/>
    <property type="molecule type" value="Genomic_DNA"/>
</dbReference>
<gene>
    <name evidence="11" type="primary">PIGB</name>
    <name evidence="11" type="ORF">BLAG_LOCUS12954</name>
</gene>
<sequence>MSQYNLRSRRPLKAEPGGLTPADEVEPSVGRGAGTGPSVETSSKERESSSTLLSVGDGQLFLVLLTVRLLNAAVVQTAHVPDEYWQSLEVAHNMSSLTTETYGYLTWEWHEGLRGFTYPLVFAALYKVLAVFRLDSVTLLVFLPRLLQGLFTALCDLQLYKVTRKLHGKGVAQWTLLCQLLSWFMFYCGPRTLTNSMETVLTTAALYYYPWPQEASTRVSSKQVVTYLSLAALSCLVRPTAAIMWIPLCILHLVNSRSKLHTFALHFIPVGLGALAWSAVVDRIFYGKWVLVQYNFLEFNVLSNLGSFYGSHPWHWYLTQGFPVAMATQLFPFVFGAVKFWRNQKLVLLVILWTVMVYSCLGHKEFRFIMPVVPLAMISCGLWLYWLTPWLRLTTVAFLLVTNLPLALYTSLVHQRGTVDVMSYLSQEADRHGRDMSVLFLMPCHSTPFYSHVHHNISMRFLECPPDLERRPGYMDEADVFYQDPSEWLKKNYGPGVPLPTHLVIFNTLHLDVENFIAEKQFSKCAEYFHTHIPLESKLGNYVEVYCQQQAT</sequence>
<evidence type="ECO:0000256" key="2">
    <source>
        <dbReference type="ARBA" id="ARBA00022676"/>
    </source>
</evidence>
<evidence type="ECO:0000256" key="7">
    <source>
        <dbReference type="ARBA" id="ARBA00023136"/>
    </source>
</evidence>
<feature type="transmembrane region" description="Helical" evidence="9">
    <location>
        <begin position="368"/>
        <end position="387"/>
    </location>
</feature>
<evidence type="ECO:0000256" key="10">
    <source>
        <dbReference type="SAM" id="MobiDB-lite"/>
    </source>
</evidence>
<evidence type="ECO:0000256" key="3">
    <source>
        <dbReference type="ARBA" id="ARBA00022679"/>
    </source>
</evidence>
<keyword evidence="3" id="KW-0808">Transferase</keyword>
<feature type="transmembrane region" description="Helical" evidence="9">
    <location>
        <begin position="263"/>
        <end position="280"/>
    </location>
</feature>
<evidence type="ECO:0000256" key="8">
    <source>
        <dbReference type="ARBA" id="ARBA00093333"/>
    </source>
</evidence>
<accession>A0A8J9ZHA4</accession>
<name>A0A8J9ZHA4_BRALA</name>
<proteinExistence type="inferred from homology"/>
<dbReference type="Proteomes" id="UP000838412">
    <property type="component" value="Chromosome 2"/>
</dbReference>
<keyword evidence="12" id="KW-1185">Reference proteome</keyword>
<feature type="transmembrane region" description="Helical" evidence="9">
    <location>
        <begin position="393"/>
        <end position="412"/>
    </location>
</feature>
<reference evidence="11" key="1">
    <citation type="submission" date="2022-01" db="EMBL/GenBank/DDBJ databases">
        <authorList>
            <person name="Braso-Vives M."/>
        </authorList>
    </citation>
    <scope>NUCLEOTIDE SEQUENCE</scope>
</reference>
<feature type="transmembrane region" description="Helical" evidence="9">
    <location>
        <begin position="227"/>
        <end position="251"/>
    </location>
</feature>
<dbReference type="PANTHER" id="PTHR22760">
    <property type="entry name" value="GLYCOSYLTRANSFERASE"/>
    <property type="match status" value="1"/>
</dbReference>
<keyword evidence="5 9" id="KW-0256">Endoplasmic reticulum</keyword>